<name>A0A380MYT0_9GAMM</name>
<reference evidence="1 2" key="1">
    <citation type="submission" date="2018-06" db="EMBL/GenBank/DDBJ databases">
        <authorList>
            <consortium name="Pathogen Informatics"/>
            <person name="Doyle S."/>
        </authorList>
    </citation>
    <scope>NUCLEOTIDE SEQUENCE [LARGE SCALE GENOMIC DNA]</scope>
    <source>
        <strain evidence="1 2">NCTC13337</strain>
    </source>
</reference>
<accession>A0A380MYT0</accession>
<organism evidence="1 2">
    <name type="scientific">Suttonella ornithocola</name>
    <dbReference type="NCBI Taxonomy" id="279832"/>
    <lineage>
        <taxon>Bacteria</taxon>
        <taxon>Pseudomonadati</taxon>
        <taxon>Pseudomonadota</taxon>
        <taxon>Gammaproteobacteria</taxon>
        <taxon>Cardiobacteriales</taxon>
        <taxon>Cardiobacteriaceae</taxon>
        <taxon>Suttonella</taxon>
    </lineage>
</organism>
<evidence type="ECO:0000313" key="2">
    <source>
        <dbReference type="Proteomes" id="UP000254601"/>
    </source>
</evidence>
<keyword evidence="2" id="KW-1185">Reference proteome</keyword>
<dbReference type="PANTHER" id="PTHR35399">
    <property type="entry name" value="SLR8030 PROTEIN"/>
    <property type="match status" value="1"/>
</dbReference>
<dbReference type="RefSeq" id="WP_072575735.1">
    <property type="nucleotide sequence ID" value="NZ_LWHB01000023.1"/>
</dbReference>
<dbReference type="Pfam" id="PF05787">
    <property type="entry name" value="PhoX"/>
    <property type="match status" value="1"/>
</dbReference>
<dbReference type="AlphaFoldDB" id="A0A380MYT0"/>
<dbReference type="PROSITE" id="PS51318">
    <property type="entry name" value="TAT"/>
    <property type="match status" value="1"/>
</dbReference>
<dbReference type="OrthoDB" id="9801383at2"/>
<dbReference type="Proteomes" id="UP000254601">
    <property type="component" value="Unassembled WGS sequence"/>
</dbReference>
<gene>
    <name evidence="1" type="ORF">NCTC13337_02045</name>
</gene>
<dbReference type="InterPro" id="IPR006311">
    <property type="entry name" value="TAT_signal"/>
</dbReference>
<dbReference type="SUPFAM" id="SSF63829">
    <property type="entry name" value="Calcium-dependent phosphotriesterase"/>
    <property type="match status" value="1"/>
</dbReference>
<dbReference type="PANTHER" id="PTHR35399:SF2">
    <property type="entry name" value="DUF839 DOMAIN-CONTAINING PROTEIN"/>
    <property type="match status" value="1"/>
</dbReference>
<evidence type="ECO:0000313" key="1">
    <source>
        <dbReference type="EMBL" id="SUO96841.1"/>
    </source>
</evidence>
<protein>
    <submittedName>
        <fullName evidence="1">Predicted phosphatase</fullName>
    </submittedName>
</protein>
<dbReference type="InterPro" id="IPR008557">
    <property type="entry name" value="PhoX"/>
</dbReference>
<sequence length="602" mass="66690">MQVNSSRRRFLKTSETLSGAAFLGGFSPKVLADTPSKLLNFVAVPAAAKDHIVVPEGYRADVLISWGEPMFENAPSFQDDGSNTGSDQALQFGDNNDGMQYYDVDDKQGVLAINNEYINPETLYTHGGKLAKTVDEVLKGQNACGLSIITLEKMPNNQMRFNRAGQYNRRVTAHTPMEFSGPAKGNEQLKDKDFPDGIAVNGTFANCSSGKTPWGTYVTCEENFDDMFGASDENAITPEMKRYGIAAQSTYGWEKYDPHFDVAKHPNCFNHYGWVVEIDPLDPNHKPIKRTALGRFKHENVAIHVANNGHVVAYMGDDERGERIYKFVSRDKYIEGDRKHNMTLLDNGTLYVAEFLGGDKPLEGKGKWITLTHGENGFKDQADIAIYTRRAADYVNATTMDRPEWIAVNPLNGKVFCTLTNNSKRGSEKLPPNPANPRKDNIYGQIIRWAEDNDDHTSNRFHWDMFVMAGNPNIYPDSDPRSGTPNITKANTFNSPDGIGFDQGGRIWIQADGKYSNEGDYAGQGNNSMLCADPENGEIRRFLTGPNSCEITGLTFANNDKTMFVNIQHPGEAGDSTFPHTGKRPRSSVIMITKEDGGVIGA</sequence>
<proteinExistence type="predicted"/>
<dbReference type="EMBL" id="UHIC01000001">
    <property type="protein sequence ID" value="SUO96841.1"/>
    <property type="molecule type" value="Genomic_DNA"/>
</dbReference>